<keyword evidence="1" id="KW-0472">Membrane</keyword>
<comment type="caution">
    <text evidence="2">The sequence shown here is derived from an EMBL/GenBank/DDBJ whole genome shotgun (WGS) entry which is preliminary data.</text>
</comment>
<organism evidence="2 3">
    <name type="scientific">Brachybacterium hainanense</name>
    <dbReference type="NCBI Taxonomy" id="1541174"/>
    <lineage>
        <taxon>Bacteria</taxon>
        <taxon>Bacillati</taxon>
        <taxon>Actinomycetota</taxon>
        <taxon>Actinomycetes</taxon>
        <taxon>Micrococcales</taxon>
        <taxon>Dermabacteraceae</taxon>
        <taxon>Brachybacterium</taxon>
    </lineage>
</organism>
<proteinExistence type="predicted"/>
<reference evidence="2 3" key="1">
    <citation type="submission" date="2024-09" db="EMBL/GenBank/DDBJ databases">
        <authorList>
            <person name="Sun Q."/>
            <person name="Mori K."/>
        </authorList>
    </citation>
    <scope>NUCLEOTIDE SEQUENCE [LARGE SCALE GENOMIC DNA]</scope>
    <source>
        <strain evidence="2 3">CICC 10874</strain>
    </source>
</reference>
<evidence type="ECO:0000313" key="3">
    <source>
        <dbReference type="Proteomes" id="UP001589793"/>
    </source>
</evidence>
<protein>
    <recommendedName>
        <fullName evidence="4">DUF3093 domain-containing protein</fullName>
    </recommendedName>
</protein>
<evidence type="ECO:0000313" key="2">
    <source>
        <dbReference type="EMBL" id="MFC0674181.1"/>
    </source>
</evidence>
<feature type="transmembrane region" description="Helical" evidence="1">
    <location>
        <begin position="20"/>
        <end position="37"/>
    </location>
</feature>
<keyword evidence="1" id="KW-1133">Transmembrane helix</keyword>
<keyword evidence="3" id="KW-1185">Reference proteome</keyword>
<evidence type="ECO:0000256" key="1">
    <source>
        <dbReference type="SAM" id="Phobius"/>
    </source>
</evidence>
<accession>A0ABV6RB21</accession>
<name>A0ABV6RB21_9MICO</name>
<evidence type="ECO:0008006" key="4">
    <source>
        <dbReference type="Google" id="ProtNLM"/>
    </source>
</evidence>
<sequence>MSRPDPPFYVGRTRPGVLGWTRVGLTAAMSVIMLVLGRSASTTIPPLLAVLIAAVIALMALWSWSRLWTRFIVDEHGVTVSRGGFWPQRPWPLADFRTVQLREIPSSSLGVTVGPLGRPAGRVMVGEPGERRVVAGRPVRTPEDVQARYRMQVSAPGTMVEIIGRGQTHYLLSPVDPERTALAIDQAIRARR</sequence>
<gene>
    <name evidence="2" type="ORF">ACFFF6_09455</name>
</gene>
<dbReference type="Proteomes" id="UP001589793">
    <property type="component" value="Unassembled WGS sequence"/>
</dbReference>
<dbReference type="EMBL" id="JBHLSV010000009">
    <property type="protein sequence ID" value="MFC0674181.1"/>
    <property type="molecule type" value="Genomic_DNA"/>
</dbReference>
<dbReference type="RefSeq" id="WP_376980115.1">
    <property type="nucleotide sequence ID" value="NZ_JBHLSV010000009.1"/>
</dbReference>
<keyword evidence="1" id="KW-0812">Transmembrane</keyword>
<feature type="transmembrane region" description="Helical" evidence="1">
    <location>
        <begin position="44"/>
        <end position="64"/>
    </location>
</feature>